<organism evidence="3 4">
    <name type="scientific">Terfezia boudieri ATCC MYA-4762</name>
    <dbReference type="NCBI Taxonomy" id="1051890"/>
    <lineage>
        <taxon>Eukaryota</taxon>
        <taxon>Fungi</taxon>
        <taxon>Dikarya</taxon>
        <taxon>Ascomycota</taxon>
        <taxon>Pezizomycotina</taxon>
        <taxon>Pezizomycetes</taxon>
        <taxon>Pezizales</taxon>
        <taxon>Pezizaceae</taxon>
        <taxon>Terfezia</taxon>
    </lineage>
</organism>
<proteinExistence type="predicted"/>
<sequence>MKPDRLTRSCLAHTPPPRRHLPGISSSTQPYLPFLYPSDTRSLSSSSSSSSSTPIKPTPSSDPWFFLLGRPNPSGLPPPIFNHFRAPPSPPRFPFKPPSAYFPTPLSPYQQHLRPPSSKASTNSHSRPPLDPTYSTITERERAIFSTIFESILSESPSPSKTSSPFFSSTSPSRPSAALTALFESAVGPQISRGKISFGPTTASNKASSLTAVMARASAIADYPPSLRLAAAQAAGLSGIPLTESECKEEGTRQSQLLELISKMNLCETDVEVLSFLDSHVFSMITSPGSDSAETLHIKGRKFVFPSASYADLLAHALHLLLRTFRDLPSTLYVFQRIKSLGPESYVIGCTINIYNLILTAQWEAYRSINIIAETLDEMRINGIEGDRGTIEVLRAVCMDALRDWRSGGLGRLGDREKVVLGKVDSVMKGISNSIKDREREAEVEKMKVNG</sequence>
<feature type="region of interest" description="Disordered" evidence="1">
    <location>
        <begin position="1"/>
        <end position="58"/>
    </location>
</feature>
<dbReference type="AlphaFoldDB" id="A0A3N4M6Q4"/>
<feature type="compositionally biased region" description="Low complexity" evidence="1">
    <location>
        <begin position="37"/>
        <end position="58"/>
    </location>
</feature>
<evidence type="ECO:0000259" key="2">
    <source>
        <dbReference type="Pfam" id="PF19189"/>
    </source>
</evidence>
<feature type="domain" description="Mtf2-like C-terminal" evidence="2">
    <location>
        <begin position="258"/>
        <end position="421"/>
    </location>
</feature>
<protein>
    <recommendedName>
        <fullName evidence="2">Mtf2-like C-terminal domain-containing protein</fullName>
    </recommendedName>
</protein>
<dbReference type="InterPro" id="IPR040009">
    <property type="entry name" value="Mtf2/C5D6.12-like"/>
</dbReference>
<accession>A0A3N4M6Q4</accession>
<dbReference type="STRING" id="1051890.A0A3N4M6Q4"/>
<name>A0A3N4M6Q4_9PEZI</name>
<feature type="region of interest" description="Disordered" evidence="1">
    <location>
        <begin position="104"/>
        <end position="137"/>
    </location>
</feature>
<evidence type="ECO:0000256" key="1">
    <source>
        <dbReference type="SAM" id="MobiDB-lite"/>
    </source>
</evidence>
<reference evidence="3 4" key="1">
    <citation type="journal article" date="2018" name="Nat. Ecol. Evol.">
        <title>Pezizomycetes genomes reveal the molecular basis of ectomycorrhizal truffle lifestyle.</title>
        <authorList>
            <person name="Murat C."/>
            <person name="Payen T."/>
            <person name="Noel B."/>
            <person name="Kuo A."/>
            <person name="Morin E."/>
            <person name="Chen J."/>
            <person name="Kohler A."/>
            <person name="Krizsan K."/>
            <person name="Balestrini R."/>
            <person name="Da Silva C."/>
            <person name="Montanini B."/>
            <person name="Hainaut M."/>
            <person name="Levati E."/>
            <person name="Barry K.W."/>
            <person name="Belfiori B."/>
            <person name="Cichocki N."/>
            <person name="Clum A."/>
            <person name="Dockter R.B."/>
            <person name="Fauchery L."/>
            <person name="Guy J."/>
            <person name="Iotti M."/>
            <person name="Le Tacon F."/>
            <person name="Lindquist E.A."/>
            <person name="Lipzen A."/>
            <person name="Malagnac F."/>
            <person name="Mello A."/>
            <person name="Molinier V."/>
            <person name="Miyauchi S."/>
            <person name="Poulain J."/>
            <person name="Riccioni C."/>
            <person name="Rubini A."/>
            <person name="Sitrit Y."/>
            <person name="Splivallo R."/>
            <person name="Traeger S."/>
            <person name="Wang M."/>
            <person name="Zifcakova L."/>
            <person name="Wipf D."/>
            <person name="Zambonelli A."/>
            <person name="Paolocci F."/>
            <person name="Nowrousian M."/>
            <person name="Ottonello S."/>
            <person name="Baldrian P."/>
            <person name="Spatafora J.W."/>
            <person name="Henrissat B."/>
            <person name="Nagy L.G."/>
            <person name="Aury J.M."/>
            <person name="Wincker P."/>
            <person name="Grigoriev I.V."/>
            <person name="Bonfante P."/>
            <person name="Martin F.M."/>
        </authorList>
    </citation>
    <scope>NUCLEOTIDE SEQUENCE [LARGE SCALE GENOMIC DNA]</scope>
    <source>
        <strain evidence="3 4">ATCC MYA-4762</strain>
    </source>
</reference>
<evidence type="ECO:0000313" key="4">
    <source>
        <dbReference type="Proteomes" id="UP000267821"/>
    </source>
</evidence>
<dbReference type="InParanoid" id="A0A3N4M6Q4"/>
<dbReference type="InterPro" id="IPR043837">
    <property type="entry name" value="Mtf2-like_C"/>
</dbReference>
<dbReference type="OrthoDB" id="2444174at2759"/>
<keyword evidence="4" id="KW-1185">Reference proteome</keyword>
<gene>
    <name evidence="3" type="ORF">L211DRAFT_18085</name>
</gene>
<dbReference type="Proteomes" id="UP000267821">
    <property type="component" value="Unassembled WGS sequence"/>
</dbReference>
<dbReference type="GO" id="GO:0005739">
    <property type="term" value="C:mitochondrion"/>
    <property type="evidence" value="ECO:0007669"/>
    <property type="project" value="InterPro"/>
</dbReference>
<dbReference type="PANTHER" id="PTHR39468">
    <property type="entry name" value="CHROMOSOME 7, WHOLE GENOME SHOTGUN SEQUENCE"/>
    <property type="match status" value="1"/>
</dbReference>
<dbReference type="PANTHER" id="PTHR39468:SF1">
    <property type="entry name" value="MTF2-LIKE C-TERMINAL DOMAIN-CONTAINING PROTEIN"/>
    <property type="match status" value="1"/>
</dbReference>
<dbReference type="Pfam" id="PF19189">
    <property type="entry name" value="Mtf2"/>
    <property type="match status" value="1"/>
</dbReference>
<evidence type="ECO:0000313" key="3">
    <source>
        <dbReference type="EMBL" id="RPB29468.1"/>
    </source>
</evidence>
<dbReference type="EMBL" id="ML121527">
    <property type="protein sequence ID" value="RPB29468.1"/>
    <property type="molecule type" value="Genomic_DNA"/>
</dbReference>